<evidence type="ECO:0000313" key="4">
    <source>
        <dbReference type="Proteomes" id="UP001153076"/>
    </source>
</evidence>
<dbReference type="InterPro" id="IPR006527">
    <property type="entry name" value="F-box-assoc_dom_typ1"/>
</dbReference>
<accession>A0A9Q1JKZ1</accession>
<comment type="caution">
    <text evidence="3">The sequence shown here is derived from an EMBL/GenBank/DDBJ whole genome shotgun (WGS) entry which is preliminary data.</text>
</comment>
<protein>
    <recommendedName>
        <fullName evidence="5">F-box domain-containing protein</fullName>
    </recommendedName>
</protein>
<dbReference type="EMBL" id="JAKOGI010001156">
    <property type="protein sequence ID" value="KAJ8427324.1"/>
    <property type="molecule type" value="Genomic_DNA"/>
</dbReference>
<dbReference type="InterPro" id="IPR017451">
    <property type="entry name" value="F-box-assoc_interact_dom"/>
</dbReference>
<dbReference type="Gene3D" id="1.20.1280.50">
    <property type="match status" value="1"/>
</dbReference>
<feature type="domain" description="F-box" evidence="2">
    <location>
        <begin position="6"/>
        <end position="41"/>
    </location>
</feature>
<dbReference type="OrthoDB" id="1867629at2759"/>
<sequence length="424" mass="48377">MQVQPLPEELIEEEILPLLPIKALLRCKCVCKRWYALMSHPKFITLHHSRCPNALFIGPFTNPSIFYYDSFDPNSPNLSECVIDASDYIMKAISLAEPIPVGSCDGLVCFNLHGLHYFISNPGTKKSIRFRGPPYRDAYDRDLEPIWGFGHHGPSDNYKLVLVFSRSGHYGHRVHLFSRNDHAWSSFDGLEFDQFDFPSAIPQRRGVYVKDHVYWKLSCDGNVVVVGFDLGAETMKVIPMPNWGSSVIDAKSATICVLGGCLCLCRENCDQGIEIWSMKEHGERSSWVKWLCLPWTTEIADLTVGDCEFFGFTRTRKFLMHSKEKLMLVDPHEKPVQYTQIMESPGQIVSYCPSMVSPFLAEALMKQEIKLDDQRMVHACFSKWGQSQGGLEFRTEAKKICMKEEADMQIDMDVMDYRVISGLV</sequence>
<evidence type="ECO:0008006" key="5">
    <source>
        <dbReference type="Google" id="ProtNLM"/>
    </source>
</evidence>
<dbReference type="Proteomes" id="UP001153076">
    <property type="component" value="Unassembled WGS sequence"/>
</dbReference>
<evidence type="ECO:0000313" key="3">
    <source>
        <dbReference type="EMBL" id="KAJ8427324.1"/>
    </source>
</evidence>
<gene>
    <name evidence="3" type="ORF">Cgig2_030589</name>
</gene>
<dbReference type="PANTHER" id="PTHR31672">
    <property type="entry name" value="BNACNNG10540D PROTEIN"/>
    <property type="match status" value="1"/>
</dbReference>
<dbReference type="Pfam" id="PF07734">
    <property type="entry name" value="FBA_1"/>
    <property type="match status" value="1"/>
</dbReference>
<organism evidence="3 4">
    <name type="scientific">Carnegiea gigantea</name>
    <dbReference type="NCBI Taxonomy" id="171969"/>
    <lineage>
        <taxon>Eukaryota</taxon>
        <taxon>Viridiplantae</taxon>
        <taxon>Streptophyta</taxon>
        <taxon>Embryophyta</taxon>
        <taxon>Tracheophyta</taxon>
        <taxon>Spermatophyta</taxon>
        <taxon>Magnoliopsida</taxon>
        <taxon>eudicotyledons</taxon>
        <taxon>Gunneridae</taxon>
        <taxon>Pentapetalae</taxon>
        <taxon>Caryophyllales</taxon>
        <taxon>Cactineae</taxon>
        <taxon>Cactaceae</taxon>
        <taxon>Cactoideae</taxon>
        <taxon>Echinocereeae</taxon>
        <taxon>Carnegiea</taxon>
    </lineage>
</organism>
<feature type="domain" description="F-box associated beta-propeller type 1" evidence="1">
    <location>
        <begin position="101"/>
        <end position="342"/>
    </location>
</feature>
<dbReference type="InterPro" id="IPR036047">
    <property type="entry name" value="F-box-like_dom_sf"/>
</dbReference>
<evidence type="ECO:0000259" key="1">
    <source>
        <dbReference type="Pfam" id="PF07734"/>
    </source>
</evidence>
<keyword evidence="4" id="KW-1185">Reference proteome</keyword>
<proteinExistence type="predicted"/>
<dbReference type="InterPro" id="IPR001810">
    <property type="entry name" value="F-box_dom"/>
</dbReference>
<reference evidence="3" key="1">
    <citation type="submission" date="2022-04" db="EMBL/GenBank/DDBJ databases">
        <title>Carnegiea gigantea Genome sequencing and assembly v2.</title>
        <authorList>
            <person name="Copetti D."/>
            <person name="Sanderson M.J."/>
            <person name="Burquez A."/>
            <person name="Wojciechowski M.F."/>
        </authorList>
    </citation>
    <scope>NUCLEOTIDE SEQUENCE</scope>
    <source>
        <strain evidence="3">SGP5-SGP5p</strain>
        <tissue evidence="3">Aerial part</tissue>
    </source>
</reference>
<dbReference type="Pfam" id="PF12937">
    <property type="entry name" value="F-box-like"/>
    <property type="match status" value="1"/>
</dbReference>
<evidence type="ECO:0000259" key="2">
    <source>
        <dbReference type="Pfam" id="PF12937"/>
    </source>
</evidence>
<name>A0A9Q1JKZ1_9CARY</name>
<dbReference type="NCBIfam" id="TIGR01640">
    <property type="entry name" value="F_box_assoc_1"/>
    <property type="match status" value="1"/>
</dbReference>
<dbReference type="AlphaFoldDB" id="A0A9Q1JKZ1"/>
<dbReference type="SUPFAM" id="SSF81383">
    <property type="entry name" value="F-box domain"/>
    <property type="match status" value="1"/>
</dbReference>
<dbReference type="InterPro" id="IPR050796">
    <property type="entry name" value="SCF_F-box_component"/>
</dbReference>
<dbReference type="PANTHER" id="PTHR31672:SF13">
    <property type="entry name" value="F-BOX PROTEIN CPR30-LIKE"/>
    <property type="match status" value="1"/>
</dbReference>